<keyword evidence="1" id="KW-0472">Membrane</keyword>
<dbReference type="EMBL" id="QRZF01000015">
    <property type="protein sequence ID" value="RGV50260.1"/>
    <property type="molecule type" value="Genomic_DNA"/>
</dbReference>
<gene>
    <name evidence="4" type="ORF">DWW10_18270</name>
</gene>
<evidence type="ECO:0000259" key="3">
    <source>
        <dbReference type="Pfam" id="PF16344"/>
    </source>
</evidence>
<dbReference type="AlphaFoldDB" id="A0A412XY50"/>
<dbReference type="Gene3D" id="2.60.120.1440">
    <property type="match status" value="1"/>
</dbReference>
<sequence>MIREIPWNLIISKLKKESSSEENNQLEAWLSDSGNRELFEELQDLWDKIQSNASSYTPDSAYYWKELSRRMKTGSSTPVVKPGRKSTFHIWRYVAAACIVIVVCFSFYLGQWAGTPEETLLEYKSMGGKSMASLPDQSSVWLHSNTKLTCDIQHKKEERVVTLRGEAYFDVAHDKRKPFIVQTDGVRIVVHGTKFNVEAFPDMENIYVSLLEGSVSLDTENDHRYLAPGEIATYNKSSRRLSVTKDDVLFAASWTKDQIVFEQRSLQDICRFLRKWYRVKIDLDPTIADSIHYTFTLRNEPLEEILRLMARINPIGYTFNENNELSIYKK</sequence>
<dbReference type="Pfam" id="PF04773">
    <property type="entry name" value="FecR"/>
    <property type="match status" value="1"/>
</dbReference>
<reference evidence="4 5" key="1">
    <citation type="submission" date="2018-08" db="EMBL/GenBank/DDBJ databases">
        <title>A genome reference for cultivated species of the human gut microbiota.</title>
        <authorList>
            <person name="Zou Y."/>
            <person name="Xue W."/>
            <person name="Luo G."/>
        </authorList>
    </citation>
    <scope>NUCLEOTIDE SEQUENCE [LARGE SCALE GENOMIC DNA]</scope>
    <source>
        <strain evidence="4 5">AF14-32</strain>
    </source>
</reference>
<dbReference type="RefSeq" id="WP_022391822.1">
    <property type="nucleotide sequence ID" value="NZ_QRZF01000015.1"/>
</dbReference>
<dbReference type="InterPro" id="IPR006860">
    <property type="entry name" value="FecR"/>
</dbReference>
<dbReference type="Pfam" id="PF16344">
    <property type="entry name" value="FecR_C"/>
    <property type="match status" value="1"/>
</dbReference>
<protein>
    <submittedName>
        <fullName evidence="4">DUF4974 domain-containing protein</fullName>
    </submittedName>
</protein>
<dbReference type="InterPro" id="IPR032508">
    <property type="entry name" value="FecR_C"/>
</dbReference>
<dbReference type="GO" id="GO:0016989">
    <property type="term" value="F:sigma factor antagonist activity"/>
    <property type="evidence" value="ECO:0007669"/>
    <property type="project" value="TreeGrafter"/>
</dbReference>
<dbReference type="PANTHER" id="PTHR30273">
    <property type="entry name" value="PERIPLASMIC SIGNAL SENSOR AND SIGMA FACTOR ACTIVATOR FECR-RELATED"/>
    <property type="match status" value="1"/>
</dbReference>
<name>A0A412XY50_9BACE</name>
<evidence type="ECO:0000313" key="4">
    <source>
        <dbReference type="EMBL" id="RGV50260.1"/>
    </source>
</evidence>
<evidence type="ECO:0000313" key="5">
    <source>
        <dbReference type="Proteomes" id="UP000283850"/>
    </source>
</evidence>
<dbReference type="Gene3D" id="3.55.50.30">
    <property type="match status" value="1"/>
</dbReference>
<keyword evidence="1" id="KW-0812">Transmembrane</keyword>
<dbReference type="Proteomes" id="UP000283850">
    <property type="component" value="Unassembled WGS sequence"/>
</dbReference>
<feature type="domain" description="FecR protein" evidence="2">
    <location>
        <begin position="128"/>
        <end position="215"/>
    </location>
</feature>
<comment type="caution">
    <text evidence="4">The sequence shown here is derived from an EMBL/GenBank/DDBJ whole genome shotgun (WGS) entry which is preliminary data.</text>
</comment>
<organism evidence="4 5">
    <name type="scientific">Bacteroides intestinalis</name>
    <dbReference type="NCBI Taxonomy" id="329854"/>
    <lineage>
        <taxon>Bacteria</taxon>
        <taxon>Pseudomonadati</taxon>
        <taxon>Bacteroidota</taxon>
        <taxon>Bacteroidia</taxon>
        <taxon>Bacteroidales</taxon>
        <taxon>Bacteroidaceae</taxon>
        <taxon>Bacteroides</taxon>
    </lineage>
</organism>
<dbReference type="PIRSF" id="PIRSF018266">
    <property type="entry name" value="FecR"/>
    <property type="match status" value="1"/>
</dbReference>
<evidence type="ECO:0000259" key="2">
    <source>
        <dbReference type="Pfam" id="PF04773"/>
    </source>
</evidence>
<feature type="domain" description="Protein FecR C-terminal" evidence="3">
    <location>
        <begin position="259"/>
        <end position="324"/>
    </location>
</feature>
<proteinExistence type="predicted"/>
<dbReference type="PANTHER" id="PTHR30273:SF2">
    <property type="entry name" value="PROTEIN FECR"/>
    <property type="match status" value="1"/>
</dbReference>
<evidence type="ECO:0000256" key="1">
    <source>
        <dbReference type="SAM" id="Phobius"/>
    </source>
</evidence>
<dbReference type="InterPro" id="IPR012373">
    <property type="entry name" value="Ferrdict_sens_TM"/>
</dbReference>
<feature type="transmembrane region" description="Helical" evidence="1">
    <location>
        <begin position="90"/>
        <end position="109"/>
    </location>
</feature>
<accession>A0A412XY50</accession>
<keyword evidence="1" id="KW-1133">Transmembrane helix</keyword>